<gene>
    <name evidence="1" type="ORF">CMUC_1357</name>
</gene>
<sequence length="245" mass="28421">MDFANIKDQISKIKSEIQLLNPDDIQDTEPYMDVIEFNKMVDSVKAKLQQSSNESTFFKNVFNTQDYYQNISTYLEQTQMSIEHKIKKGGVSPDSNKRLQQSLKMIQDIIDILVIEYGNSTKNDKKRWIKRDIGFRKEIKNTLSELVALKDQIKKLIKMDSKIVSNVILKEFKTIFVFFSNCIKVAKKHNDELLLVEIAGISDKILAMIQPVFGVKSLNINELIYYYLFYEIRELKASAIGQKLA</sequence>
<evidence type="ECO:0000313" key="2">
    <source>
        <dbReference type="Proteomes" id="UP000503264"/>
    </source>
</evidence>
<proteinExistence type="predicted"/>
<accession>A0A6G5QHI4</accession>
<organism evidence="1 2">
    <name type="scientific">Campylobacter mucosalis CCUG 21559</name>
    <dbReference type="NCBI Taxonomy" id="1032067"/>
    <lineage>
        <taxon>Bacteria</taxon>
        <taxon>Pseudomonadati</taxon>
        <taxon>Campylobacterota</taxon>
        <taxon>Epsilonproteobacteria</taxon>
        <taxon>Campylobacterales</taxon>
        <taxon>Campylobacteraceae</taxon>
        <taxon>Campylobacter</taxon>
    </lineage>
</organism>
<dbReference type="EMBL" id="CP012542">
    <property type="protein sequence ID" value="QCD45121.1"/>
    <property type="molecule type" value="Genomic_DNA"/>
</dbReference>
<keyword evidence="2" id="KW-1185">Reference proteome</keyword>
<name>A0A6G5QHI4_9BACT</name>
<evidence type="ECO:0000313" key="1">
    <source>
        <dbReference type="EMBL" id="QCD45121.1"/>
    </source>
</evidence>
<protein>
    <submittedName>
        <fullName evidence="1">Uncharacterized protein</fullName>
    </submittedName>
</protein>
<dbReference type="RefSeq" id="WP_169764445.1">
    <property type="nucleotide sequence ID" value="NZ_CP012542.1"/>
</dbReference>
<dbReference type="AlphaFoldDB" id="A0A6G5QHI4"/>
<reference evidence="1 2" key="1">
    <citation type="submission" date="2016-07" db="EMBL/GenBank/DDBJ databases">
        <title>Comparative genomics of the Campylobacter concisus group.</title>
        <authorList>
            <person name="Miller W.G."/>
            <person name="Yee E."/>
            <person name="Chapman M.H."/>
            <person name="Huynh S."/>
            <person name="Bono J.L."/>
            <person name="On S.L.W."/>
            <person name="StLeger J."/>
            <person name="Foster G."/>
            <person name="Parker C.T."/>
        </authorList>
    </citation>
    <scope>NUCLEOTIDE SEQUENCE [LARGE SCALE GENOMIC DNA]</scope>
    <source>
        <strain evidence="1 2">CCUG 21559</strain>
    </source>
</reference>
<dbReference type="Proteomes" id="UP000503264">
    <property type="component" value="Chromosome"/>
</dbReference>